<comment type="catalytic activity">
    <reaction evidence="11">
        <text>2-formamido-N(1)-(5-O-phospho-beta-D-ribosyl)acetamidine + ATP = 5-amino-1-(5-phospho-beta-D-ribosyl)imidazole + ADP + phosphate + H(+)</text>
        <dbReference type="Rhea" id="RHEA:23032"/>
        <dbReference type="ChEBI" id="CHEBI:15378"/>
        <dbReference type="ChEBI" id="CHEBI:30616"/>
        <dbReference type="ChEBI" id="CHEBI:43474"/>
        <dbReference type="ChEBI" id="CHEBI:137981"/>
        <dbReference type="ChEBI" id="CHEBI:147287"/>
        <dbReference type="ChEBI" id="CHEBI:456216"/>
        <dbReference type="EC" id="6.3.3.1"/>
    </reaction>
</comment>
<dbReference type="Pfam" id="PF02769">
    <property type="entry name" value="AIRS_C"/>
    <property type="match status" value="1"/>
</dbReference>
<dbReference type="PANTHER" id="PTHR10520:SF12">
    <property type="entry name" value="TRIFUNCTIONAL PURINE BIOSYNTHETIC PROTEIN ADENOSINE-3"/>
    <property type="match status" value="1"/>
</dbReference>
<dbReference type="GO" id="GO:0005524">
    <property type="term" value="F:ATP binding"/>
    <property type="evidence" value="ECO:0007669"/>
    <property type="project" value="UniProtKB-KW"/>
</dbReference>
<evidence type="ECO:0000256" key="3">
    <source>
        <dbReference type="ARBA" id="ARBA00013047"/>
    </source>
</evidence>
<dbReference type="SUPFAM" id="SSF55326">
    <property type="entry name" value="PurM N-terminal domain-like"/>
    <property type="match status" value="1"/>
</dbReference>
<dbReference type="InterPro" id="IPR010918">
    <property type="entry name" value="PurM-like_C_dom"/>
</dbReference>
<dbReference type="UniPathway" id="UPA00074">
    <property type="reaction ID" value="UER00129"/>
</dbReference>
<evidence type="ECO:0000313" key="15">
    <source>
        <dbReference type="Proteomes" id="UP000178272"/>
    </source>
</evidence>
<evidence type="ECO:0000256" key="4">
    <source>
        <dbReference type="ARBA" id="ARBA00020367"/>
    </source>
</evidence>
<dbReference type="Gene3D" id="3.90.650.10">
    <property type="entry name" value="PurM-like C-terminal domain"/>
    <property type="match status" value="1"/>
</dbReference>
<dbReference type="InterPro" id="IPR016188">
    <property type="entry name" value="PurM-like_N"/>
</dbReference>
<protein>
    <recommendedName>
        <fullName evidence="4">Phosphoribosylformylglycinamidine cyclo-ligase</fullName>
        <ecNumber evidence="3">6.3.3.1</ecNumber>
    </recommendedName>
    <alternativeName>
        <fullName evidence="9">AIR synthase</fullName>
    </alternativeName>
    <alternativeName>
        <fullName evidence="10">AIRS</fullName>
    </alternativeName>
    <alternativeName>
        <fullName evidence="8">Phosphoribosyl-aminoimidazole synthetase</fullName>
    </alternativeName>
</protein>
<comment type="caution">
    <text evidence="14">The sequence shown here is derived from an EMBL/GenBank/DDBJ whole genome shotgun (WGS) entry which is preliminary data.</text>
</comment>
<evidence type="ECO:0000256" key="9">
    <source>
        <dbReference type="ARBA" id="ARBA00032931"/>
    </source>
</evidence>
<dbReference type="GO" id="GO:0004641">
    <property type="term" value="F:phosphoribosylformylglycinamidine cyclo-ligase activity"/>
    <property type="evidence" value="ECO:0007669"/>
    <property type="project" value="UniProtKB-EC"/>
</dbReference>
<dbReference type="Gene3D" id="3.30.1330.10">
    <property type="entry name" value="PurM-like, N-terminal domain"/>
    <property type="match status" value="1"/>
</dbReference>
<evidence type="ECO:0000259" key="12">
    <source>
        <dbReference type="Pfam" id="PF00586"/>
    </source>
</evidence>
<dbReference type="PANTHER" id="PTHR10520">
    <property type="entry name" value="TRIFUNCTIONAL PURINE BIOSYNTHETIC PROTEIN ADENOSINE-3-RELATED"/>
    <property type="match status" value="1"/>
</dbReference>
<evidence type="ECO:0000256" key="6">
    <source>
        <dbReference type="ARBA" id="ARBA00022741"/>
    </source>
</evidence>
<dbReference type="InterPro" id="IPR036676">
    <property type="entry name" value="PurM-like_C_sf"/>
</dbReference>
<keyword evidence="5 14" id="KW-0436">Ligase</keyword>
<evidence type="ECO:0000256" key="2">
    <source>
        <dbReference type="ARBA" id="ARBA00010280"/>
    </source>
</evidence>
<dbReference type="GO" id="GO:0006189">
    <property type="term" value="P:'de novo' IMP biosynthetic process"/>
    <property type="evidence" value="ECO:0007669"/>
    <property type="project" value="UniProtKB-UniPathway"/>
</dbReference>
<dbReference type="InterPro" id="IPR036921">
    <property type="entry name" value="PurM-like_N_sf"/>
</dbReference>
<evidence type="ECO:0000256" key="10">
    <source>
        <dbReference type="ARBA" id="ARBA00033093"/>
    </source>
</evidence>
<dbReference type="SUPFAM" id="SSF56042">
    <property type="entry name" value="PurM C-terminal domain-like"/>
    <property type="match status" value="1"/>
</dbReference>
<reference evidence="14 15" key="1">
    <citation type="journal article" date="2016" name="Nat. Commun.">
        <title>Thousands of microbial genomes shed light on interconnected biogeochemical processes in an aquifer system.</title>
        <authorList>
            <person name="Anantharaman K."/>
            <person name="Brown C.T."/>
            <person name="Hug L.A."/>
            <person name="Sharon I."/>
            <person name="Castelle C.J."/>
            <person name="Probst A.J."/>
            <person name="Thomas B.C."/>
            <person name="Singh A."/>
            <person name="Wilkins M.J."/>
            <person name="Karaoz U."/>
            <person name="Brodie E.L."/>
            <person name="Williams K.H."/>
            <person name="Hubbard S.S."/>
            <person name="Banfield J.F."/>
        </authorList>
    </citation>
    <scope>NUCLEOTIDE SEQUENCE [LARGE SCALE GENOMIC DNA]</scope>
</reference>
<dbReference type="GO" id="GO:0004637">
    <property type="term" value="F:phosphoribosylamine-glycine ligase activity"/>
    <property type="evidence" value="ECO:0007669"/>
    <property type="project" value="TreeGrafter"/>
</dbReference>
<feature type="domain" description="PurM-like N-terminal" evidence="12">
    <location>
        <begin position="62"/>
        <end position="179"/>
    </location>
</feature>
<feature type="domain" description="PurM-like C-terminal" evidence="13">
    <location>
        <begin position="193"/>
        <end position="356"/>
    </location>
</feature>
<evidence type="ECO:0000256" key="7">
    <source>
        <dbReference type="ARBA" id="ARBA00022840"/>
    </source>
</evidence>
<proteinExistence type="inferred from homology"/>
<accession>A0A1G1VAB3</accession>
<keyword evidence="7" id="KW-0067">ATP-binding</keyword>
<organism evidence="14 15">
    <name type="scientific">Candidatus Blackburnbacteria bacterium RIFCSPHIGHO2_12_FULL_41_13b</name>
    <dbReference type="NCBI Taxonomy" id="1797517"/>
    <lineage>
        <taxon>Bacteria</taxon>
        <taxon>Candidatus Blackburniibacteriota</taxon>
    </lineage>
</organism>
<dbReference type="Proteomes" id="UP000178272">
    <property type="component" value="Unassembled WGS sequence"/>
</dbReference>
<dbReference type="GO" id="GO:0046084">
    <property type="term" value="P:adenine biosynthetic process"/>
    <property type="evidence" value="ECO:0007669"/>
    <property type="project" value="TreeGrafter"/>
</dbReference>
<dbReference type="EMBL" id="MHCA01000018">
    <property type="protein sequence ID" value="OGY12390.1"/>
    <property type="molecule type" value="Genomic_DNA"/>
</dbReference>
<dbReference type="GO" id="GO:0005829">
    <property type="term" value="C:cytosol"/>
    <property type="evidence" value="ECO:0007669"/>
    <property type="project" value="TreeGrafter"/>
</dbReference>
<evidence type="ECO:0000259" key="13">
    <source>
        <dbReference type="Pfam" id="PF02769"/>
    </source>
</evidence>
<keyword evidence="6" id="KW-0547">Nucleotide-binding</keyword>
<gene>
    <name evidence="14" type="ORF">A3F61_03775</name>
</gene>
<dbReference type="EC" id="6.3.3.1" evidence="3"/>
<dbReference type="STRING" id="1797517.A3F61_03775"/>
<dbReference type="AlphaFoldDB" id="A0A1G1VAB3"/>
<comment type="similarity">
    <text evidence="2">Belongs to the AIR synthase family.</text>
</comment>
<comment type="pathway">
    <text evidence="1">Purine metabolism; IMP biosynthesis via de novo pathway; 5-amino-1-(5-phospho-D-ribosyl)imidazole from N(2)-formyl-N(1)-(5-phospho-D-ribosyl)glycinamide: step 2/2.</text>
</comment>
<sequence length="372" mass="41067">MARREDEPVTYVSTGVDYNAMDPFKRLAQLRARATARNLERFGMREVEASRGESAYVWEEPDSYRAFVIEGLGTKNRVADETRKITGKTYYDAIAQDTIAMIVNDLIVVGAEPQVVNAYFAVGSSDWFLDEERARDLVEGWAKACSLAGAVWGGGETPTLKGIIEPDTIDLSGSSIGIIKPKERLTLGDKLTPGDAILLVENSGIHANGLTLVRRIASKLPEGYATPLSDGKSYGESLLVPTHIYAGLIRDLFEAGIDMHYMVNITGHGWRKLMRATRDLSYVIDQIPEPQSVFRFIQERSGNDDTEMYGNFNMGTGFAIFIPEKAVELAQRVAAGSHGFSTLRAGYVEKGQKKVVIRPKNVIFKGETLGFR</sequence>
<evidence type="ECO:0000256" key="5">
    <source>
        <dbReference type="ARBA" id="ARBA00022598"/>
    </source>
</evidence>
<evidence type="ECO:0000256" key="11">
    <source>
        <dbReference type="ARBA" id="ARBA00049057"/>
    </source>
</evidence>
<evidence type="ECO:0000256" key="1">
    <source>
        <dbReference type="ARBA" id="ARBA00004686"/>
    </source>
</evidence>
<dbReference type="Pfam" id="PF00586">
    <property type="entry name" value="AIRS"/>
    <property type="match status" value="1"/>
</dbReference>
<name>A0A1G1VAB3_9BACT</name>
<dbReference type="InterPro" id="IPR004733">
    <property type="entry name" value="PurM_cligase"/>
</dbReference>
<evidence type="ECO:0000313" key="14">
    <source>
        <dbReference type="EMBL" id="OGY12390.1"/>
    </source>
</evidence>
<evidence type="ECO:0000256" key="8">
    <source>
        <dbReference type="ARBA" id="ARBA00031908"/>
    </source>
</evidence>